<dbReference type="Pfam" id="PF03061">
    <property type="entry name" value="4HBT"/>
    <property type="match status" value="1"/>
</dbReference>
<evidence type="ECO:0000313" key="2">
    <source>
        <dbReference type="EMBL" id="KAA8915068.1"/>
    </source>
</evidence>
<dbReference type="InParanoid" id="A0A5J5FCI4"/>
<gene>
    <name evidence="2" type="ORF">FN846DRAFT_924686</name>
</gene>
<accession>A0A5J5FCI4</accession>
<evidence type="ECO:0000259" key="1">
    <source>
        <dbReference type="Pfam" id="PF03061"/>
    </source>
</evidence>
<dbReference type="InterPro" id="IPR006683">
    <property type="entry name" value="Thioestr_dom"/>
</dbReference>
<reference evidence="2 3" key="1">
    <citation type="submission" date="2019-09" db="EMBL/GenBank/DDBJ databases">
        <title>Draft genome of the ectomycorrhizal ascomycete Sphaerosporella brunnea.</title>
        <authorList>
            <consortium name="DOE Joint Genome Institute"/>
            <person name="Benucci G.M."/>
            <person name="Marozzi G."/>
            <person name="Antonielli L."/>
            <person name="Sanchez S."/>
            <person name="Marco P."/>
            <person name="Wang X."/>
            <person name="Falini L.B."/>
            <person name="Barry K."/>
            <person name="Haridas S."/>
            <person name="Lipzen A."/>
            <person name="Labutti K."/>
            <person name="Grigoriev I.V."/>
            <person name="Murat C."/>
            <person name="Martin F."/>
            <person name="Albertini E."/>
            <person name="Donnini D."/>
            <person name="Bonito G."/>
        </authorList>
    </citation>
    <scope>NUCLEOTIDE SEQUENCE [LARGE SCALE GENOMIC DNA]</scope>
    <source>
        <strain evidence="2 3">Sb_GMNB300</strain>
    </source>
</reference>
<dbReference type="EMBL" id="VXIS01000001">
    <property type="protein sequence ID" value="KAA8915068.1"/>
    <property type="molecule type" value="Genomic_DNA"/>
</dbReference>
<feature type="domain" description="Thioesterase" evidence="1">
    <location>
        <begin position="101"/>
        <end position="170"/>
    </location>
</feature>
<keyword evidence="3" id="KW-1185">Reference proteome</keyword>
<dbReference type="OrthoDB" id="506431at2759"/>
<dbReference type="AlphaFoldDB" id="A0A5J5FCI4"/>
<protein>
    <submittedName>
        <fullName evidence="2">HotDog domain-containing protein</fullName>
    </submittedName>
</protein>
<organism evidence="2 3">
    <name type="scientific">Sphaerosporella brunnea</name>
    <dbReference type="NCBI Taxonomy" id="1250544"/>
    <lineage>
        <taxon>Eukaryota</taxon>
        <taxon>Fungi</taxon>
        <taxon>Dikarya</taxon>
        <taxon>Ascomycota</taxon>
        <taxon>Pezizomycotina</taxon>
        <taxon>Pezizomycetes</taxon>
        <taxon>Pezizales</taxon>
        <taxon>Pyronemataceae</taxon>
        <taxon>Sphaerosporella</taxon>
    </lineage>
</organism>
<comment type="caution">
    <text evidence="2">The sequence shown here is derived from an EMBL/GenBank/DDBJ whole genome shotgun (WGS) entry which is preliminary data.</text>
</comment>
<dbReference type="InterPro" id="IPR029069">
    <property type="entry name" value="HotDog_dom_sf"/>
</dbReference>
<dbReference type="SUPFAM" id="SSF54637">
    <property type="entry name" value="Thioesterase/thiol ester dehydrase-isomerase"/>
    <property type="match status" value="1"/>
</dbReference>
<dbReference type="PANTHER" id="PTHR47260:SF3">
    <property type="entry name" value="THIOESTERASE FAMILY PROTEIN (AFU_ORTHOLOGUE AFUA_7G03960)"/>
    <property type="match status" value="1"/>
</dbReference>
<name>A0A5J5FCI4_9PEZI</name>
<proteinExistence type="predicted"/>
<evidence type="ECO:0000313" key="3">
    <source>
        <dbReference type="Proteomes" id="UP000326924"/>
    </source>
</evidence>
<dbReference type="CDD" id="cd03443">
    <property type="entry name" value="PaaI_thioesterase"/>
    <property type="match status" value="1"/>
</dbReference>
<dbReference type="InterPro" id="IPR052061">
    <property type="entry name" value="PTE-AB_protein"/>
</dbReference>
<sequence length="187" mass="20486">MAMETSNILRKPLIRANTISHHADFTTLPWASAILNAPTSYLRTDWARSSNHRNSDSLFSRTFKNSDALRAYTTITSIFPGGEKEFLCLVSLGEDLCGHHDILHGGMVLTLLDEVCGAAVEAASFTAYLNATFKKPVRTPGVVLCRSRVVKKERRKVFVNGTVENGMGTVLASAEGLFVRVVTEAKL</sequence>
<dbReference type="Proteomes" id="UP000326924">
    <property type="component" value="Unassembled WGS sequence"/>
</dbReference>
<dbReference type="PANTHER" id="PTHR47260">
    <property type="entry name" value="UPF0644 PROTEIN PB2B4.06"/>
    <property type="match status" value="1"/>
</dbReference>
<dbReference type="Gene3D" id="3.10.129.10">
    <property type="entry name" value="Hotdog Thioesterase"/>
    <property type="match status" value="1"/>
</dbReference>